<evidence type="ECO:0000256" key="3">
    <source>
        <dbReference type="ARBA" id="ARBA00022490"/>
    </source>
</evidence>
<evidence type="ECO:0000256" key="11">
    <source>
        <dbReference type="ARBA" id="ARBA00022801"/>
    </source>
</evidence>
<feature type="compositionally biased region" description="Basic and acidic residues" evidence="16">
    <location>
        <begin position="631"/>
        <end position="658"/>
    </location>
</feature>
<dbReference type="Pfam" id="PF20833">
    <property type="entry name" value="RNase_E_G_Thio"/>
    <property type="match status" value="1"/>
</dbReference>
<evidence type="ECO:0000256" key="4">
    <source>
        <dbReference type="ARBA" id="ARBA00022519"/>
    </source>
</evidence>
<dbReference type="NCBIfam" id="NF008074">
    <property type="entry name" value="PRK10811.1"/>
    <property type="match status" value="1"/>
</dbReference>
<feature type="compositionally biased region" description="Low complexity" evidence="16">
    <location>
        <begin position="966"/>
        <end position="982"/>
    </location>
</feature>
<evidence type="ECO:0000313" key="19">
    <source>
        <dbReference type="Proteomes" id="UP000316416"/>
    </source>
</evidence>
<evidence type="ECO:0000256" key="9">
    <source>
        <dbReference type="ARBA" id="ARBA00022730"/>
    </source>
</evidence>
<evidence type="ECO:0000256" key="8">
    <source>
        <dbReference type="ARBA" id="ARBA00022723"/>
    </source>
</evidence>
<evidence type="ECO:0000256" key="10">
    <source>
        <dbReference type="ARBA" id="ARBA00022759"/>
    </source>
</evidence>
<evidence type="ECO:0000256" key="6">
    <source>
        <dbReference type="ARBA" id="ARBA00022694"/>
    </source>
</evidence>
<dbReference type="SMART" id="SM00316">
    <property type="entry name" value="S1"/>
    <property type="match status" value="1"/>
</dbReference>
<dbReference type="CDD" id="cd04453">
    <property type="entry name" value="S1_RNase_E"/>
    <property type="match status" value="1"/>
</dbReference>
<feature type="binding site" evidence="15">
    <location>
        <position position="403"/>
    </location>
    <ligand>
        <name>Zn(2+)</name>
        <dbReference type="ChEBI" id="CHEBI:29105"/>
        <note>ligand shared between dimeric partners</note>
    </ligand>
</feature>
<gene>
    <name evidence="15 18" type="primary">rne</name>
    <name evidence="18" type="ORF">FM038_010090</name>
</gene>
<feature type="compositionally biased region" description="Polar residues" evidence="16">
    <location>
        <begin position="1103"/>
        <end position="1116"/>
    </location>
</feature>
<feature type="compositionally biased region" description="Polar residues" evidence="16">
    <location>
        <begin position="1147"/>
        <end position="1160"/>
    </location>
</feature>
<keyword evidence="19" id="KW-1185">Reference proteome</keyword>
<comment type="cofactor">
    <cofactor evidence="15">
        <name>Mg(2+)</name>
        <dbReference type="ChEBI" id="CHEBI:18420"/>
    </cofactor>
    <text evidence="15">Binds 1 Mg(2+) ion per subunit.</text>
</comment>
<dbReference type="Pfam" id="PF00575">
    <property type="entry name" value="S1"/>
    <property type="match status" value="1"/>
</dbReference>
<comment type="catalytic activity">
    <reaction evidence="15">
        <text>Endonucleolytic cleavage of single-stranded RNA in A- and U-rich regions.</text>
        <dbReference type="EC" id="3.1.26.12"/>
    </reaction>
</comment>
<keyword evidence="7 15" id="KW-0540">Nuclease</keyword>
<keyword evidence="6 15" id="KW-0819">tRNA processing</keyword>
<keyword evidence="3 15" id="KW-0963">Cytoplasm</keyword>
<dbReference type="PANTHER" id="PTHR30001">
    <property type="entry name" value="RIBONUCLEASE"/>
    <property type="match status" value="1"/>
</dbReference>
<dbReference type="SUPFAM" id="SSF50249">
    <property type="entry name" value="Nucleic acid-binding proteins"/>
    <property type="match status" value="1"/>
</dbReference>
<dbReference type="RefSeq" id="WP_142870803.1">
    <property type="nucleotide sequence ID" value="NZ_CP045503.2"/>
</dbReference>
<feature type="compositionally biased region" description="Basic and acidic residues" evidence="16">
    <location>
        <begin position="802"/>
        <end position="813"/>
    </location>
</feature>
<feature type="region of interest" description="Disordered" evidence="16">
    <location>
        <begin position="775"/>
        <end position="1160"/>
    </location>
</feature>
<feature type="compositionally biased region" description="Polar residues" evidence="16">
    <location>
        <begin position="779"/>
        <end position="799"/>
    </location>
</feature>
<keyword evidence="10 15" id="KW-0255">Endonuclease</keyword>
<feature type="compositionally biased region" description="Low complexity" evidence="16">
    <location>
        <begin position="989"/>
        <end position="1007"/>
    </location>
</feature>
<feature type="compositionally biased region" description="Low complexity" evidence="16">
    <location>
        <begin position="914"/>
        <end position="932"/>
    </location>
</feature>
<dbReference type="Gene3D" id="2.40.50.140">
    <property type="entry name" value="Nucleic acid-binding proteins"/>
    <property type="match status" value="1"/>
</dbReference>
<keyword evidence="4 15" id="KW-0997">Cell inner membrane</keyword>
<evidence type="ECO:0000256" key="15">
    <source>
        <dbReference type="HAMAP-Rule" id="MF_00970"/>
    </source>
</evidence>
<feature type="compositionally biased region" description="Low complexity" evidence="16">
    <location>
        <begin position="892"/>
        <end position="907"/>
    </location>
</feature>
<feature type="domain" description="S1 motif" evidence="17">
    <location>
        <begin position="39"/>
        <end position="119"/>
    </location>
</feature>
<feature type="compositionally biased region" description="Basic and acidic residues" evidence="16">
    <location>
        <begin position="738"/>
        <end position="748"/>
    </location>
</feature>
<dbReference type="InterPro" id="IPR003029">
    <property type="entry name" value="S1_domain"/>
</dbReference>
<feature type="binding site" evidence="15">
    <location>
        <position position="302"/>
    </location>
    <ligand>
        <name>Mg(2+)</name>
        <dbReference type="ChEBI" id="CHEBI:18420"/>
        <note>catalytic</note>
    </ligand>
</feature>
<comment type="subunit">
    <text evidence="15">Component of the RNA degradosome, which is a multiprotein complex involved in RNA processing and mRNA degradation. Within the RNA degradosome, RNase E assembles into a homotetramer formed by a dimer of dimers.</text>
</comment>
<keyword evidence="5 15" id="KW-0698">rRNA processing</keyword>
<comment type="function">
    <text evidence="15">Endoribonuclease that plays a central role in RNA processing and decay. Required for the maturation of 5S and 16S rRNAs and the majority of tRNAs. Also involved in the degradation of most mRNAs.</text>
</comment>
<keyword evidence="12 15" id="KW-0460">Magnesium</keyword>
<keyword evidence="9 15" id="KW-0699">rRNA-binding</keyword>
<feature type="region of interest" description="Disordered" evidence="16">
    <location>
        <begin position="571"/>
        <end position="756"/>
    </location>
</feature>
<evidence type="ECO:0000256" key="12">
    <source>
        <dbReference type="ARBA" id="ARBA00022842"/>
    </source>
</evidence>
<dbReference type="Pfam" id="PF10150">
    <property type="entry name" value="RNase_E_G"/>
    <property type="match status" value="1"/>
</dbReference>
<feature type="compositionally biased region" description="Low complexity" evidence="16">
    <location>
        <begin position="1014"/>
        <end position="1032"/>
    </location>
</feature>
<evidence type="ECO:0000256" key="2">
    <source>
        <dbReference type="ARBA" id="ARBA00022475"/>
    </source>
</evidence>
<keyword evidence="15" id="KW-0820">tRNA-binding</keyword>
<accession>A0ABX6V7C9</accession>
<comment type="similarity">
    <text evidence="1">Belongs to the RNase E/G family. RNase G subfamily.</text>
</comment>
<feature type="binding site" evidence="15">
    <location>
        <position position="345"/>
    </location>
    <ligand>
        <name>Mg(2+)</name>
        <dbReference type="ChEBI" id="CHEBI:18420"/>
        <note>catalytic</note>
    </ligand>
</feature>
<keyword evidence="14 15" id="KW-0472">Membrane</keyword>
<comment type="similarity">
    <text evidence="15">Belongs to the RNase E/G family. RNase E subfamily.</text>
</comment>
<dbReference type="HAMAP" id="MF_00970">
    <property type="entry name" value="RNase_E"/>
    <property type="match status" value="1"/>
</dbReference>
<dbReference type="GO" id="GO:0008995">
    <property type="term" value="F:ribonuclease E activity"/>
    <property type="evidence" value="ECO:0007669"/>
    <property type="project" value="UniProtKB-EC"/>
</dbReference>
<evidence type="ECO:0000256" key="16">
    <source>
        <dbReference type="SAM" id="MobiDB-lite"/>
    </source>
</evidence>
<keyword evidence="8 15" id="KW-0479">Metal-binding</keyword>
<dbReference type="Proteomes" id="UP000316416">
    <property type="component" value="Chromosome"/>
</dbReference>
<dbReference type="InterPro" id="IPR028878">
    <property type="entry name" value="RNase_E"/>
</dbReference>
<protein>
    <recommendedName>
        <fullName evidence="15">Ribonuclease E</fullName>
        <shortName evidence="15">RNase E</shortName>
        <ecNumber evidence="15">3.1.26.12</ecNumber>
    </recommendedName>
</protein>
<reference evidence="18" key="1">
    <citation type="submission" date="2021-07" db="EMBL/GenBank/DDBJ databases">
        <title>Shewanella sp. YLB-07 whole genome sequence.</title>
        <authorList>
            <person name="Yu L."/>
        </authorList>
    </citation>
    <scope>NUCLEOTIDE SEQUENCE</scope>
    <source>
        <strain evidence="18">YLB-08</strain>
    </source>
</reference>
<dbReference type="InterPro" id="IPR048583">
    <property type="entry name" value="RNase_E_G_thioredoxin-like"/>
</dbReference>
<proteinExistence type="inferred from homology"/>
<feature type="compositionally biased region" description="Basic and acidic residues" evidence="16">
    <location>
        <begin position="670"/>
        <end position="679"/>
    </location>
</feature>
<feature type="compositionally biased region" description="Basic and acidic residues" evidence="16">
    <location>
        <begin position="597"/>
        <end position="615"/>
    </location>
</feature>
<keyword evidence="2 15" id="KW-1003">Cell membrane</keyword>
<feature type="binding site" evidence="15">
    <location>
        <position position="406"/>
    </location>
    <ligand>
        <name>Zn(2+)</name>
        <dbReference type="ChEBI" id="CHEBI:29105"/>
        <note>ligand shared between dimeric partners</note>
    </ligand>
</feature>
<feature type="compositionally biased region" description="Low complexity" evidence="16">
    <location>
        <begin position="1039"/>
        <end position="1057"/>
    </location>
</feature>
<feature type="compositionally biased region" description="Low complexity" evidence="16">
    <location>
        <begin position="1064"/>
        <end position="1102"/>
    </location>
</feature>
<evidence type="ECO:0000259" key="17">
    <source>
        <dbReference type="PROSITE" id="PS50126"/>
    </source>
</evidence>
<evidence type="ECO:0000256" key="5">
    <source>
        <dbReference type="ARBA" id="ARBA00022552"/>
    </source>
</evidence>
<evidence type="ECO:0000256" key="7">
    <source>
        <dbReference type="ARBA" id="ARBA00022722"/>
    </source>
</evidence>
<feature type="compositionally biased region" description="Basic residues" evidence="16">
    <location>
        <begin position="814"/>
        <end position="829"/>
    </location>
</feature>
<feature type="compositionally biased region" description="Basic residues" evidence="16">
    <location>
        <begin position="728"/>
        <end position="737"/>
    </location>
</feature>
<keyword evidence="11 15" id="KW-0378">Hydrolase</keyword>
<evidence type="ECO:0000256" key="13">
    <source>
        <dbReference type="ARBA" id="ARBA00022884"/>
    </source>
</evidence>
<evidence type="ECO:0000256" key="1">
    <source>
        <dbReference type="ARBA" id="ARBA00005663"/>
    </source>
</evidence>
<evidence type="ECO:0000313" key="18">
    <source>
        <dbReference type="EMBL" id="QPG57758.1"/>
    </source>
</evidence>
<dbReference type="InterPro" id="IPR012340">
    <property type="entry name" value="NA-bd_OB-fold"/>
</dbReference>
<dbReference type="InterPro" id="IPR004659">
    <property type="entry name" value="RNase_E/G"/>
</dbReference>
<dbReference type="Gene3D" id="3.40.1260.20">
    <property type="entry name" value="Ribonuclease E, catalytic domain"/>
    <property type="match status" value="1"/>
</dbReference>
<evidence type="ECO:0000256" key="14">
    <source>
        <dbReference type="ARBA" id="ARBA00023136"/>
    </source>
</evidence>
<keyword evidence="13 15" id="KW-0694">RNA-binding</keyword>
<dbReference type="InterPro" id="IPR019307">
    <property type="entry name" value="RNA-bd_AU-1/RNase_E/G"/>
</dbReference>
<feature type="compositionally biased region" description="Basic residues" evidence="16">
    <location>
        <begin position="680"/>
        <end position="690"/>
    </location>
</feature>
<comment type="cofactor">
    <cofactor evidence="15">
        <name>Zn(2+)</name>
        <dbReference type="ChEBI" id="CHEBI:29105"/>
    </cofactor>
    <text evidence="15">Binds 2 Zn(2+) ions per homotetramer.</text>
</comment>
<keyword evidence="15" id="KW-0862">Zinc</keyword>
<feature type="region of interest" description="Required for zinc-mediated homotetramerization and catalytic activity" evidence="15">
    <location>
        <begin position="403"/>
        <end position="406"/>
    </location>
</feature>
<dbReference type="EMBL" id="CP045503">
    <property type="protein sequence ID" value="QPG57758.1"/>
    <property type="molecule type" value="Genomic_DNA"/>
</dbReference>
<comment type="subcellular location">
    <subcellularLocation>
        <location evidence="15">Cytoplasm</location>
    </subcellularLocation>
    <subcellularLocation>
        <location evidence="15">Cell inner membrane</location>
        <topology evidence="15">Peripheral membrane protein</topology>
        <orientation evidence="15">Cytoplasmic side</orientation>
    </subcellularLocation>
</comment>
<sequence>MKRMLINATQSEELRVALVDGQQLYDLDIESPGHEQKKANIYKGKITRVEPSLEAAFVDYGADRHGFLPLKEIAREYFPKGYSFQGRPNIKEVIKEGQEVVIQIDKEERGNKGAALTTFISLAGSYLVLMPNNPRAGGISRRIEGDERTELKSALSELEVPNGMGLIVRTAGVGKDSTELSWDLKVLEHHWAAIKEAAESRPAPFLIHQESNVIVRAIRDYLRRDVGEVLIDHPRIFEEAKLHVSLVRPDFVDRIKHYDAEVPLFTHYQIETQIESAFQREVRLPSGGSIVIDPTEALTSIDINSARATKGSDIEETALNTNLEAADEVARQLRLRDLGGLVVIDFIDMTPVRNQREVENRMRDAVHLDRARVQLGRISRFGLMEMSRQRLRPSLEESAAHLCPRCHGQGTIRGTESLALSILRLMEEEAIKENTSQIEAIVPVDVAAFLLNEKRKAIRITEQRHEVEVYVIPDPNMTTPDYRVLRHRKDDQISESSYKLLEQPEAKLYEPRKLERAATPEPALKGFSTPIKTAEVKTEKKVVVEAKVNEKEEPGLIAKFFAAITGLFKTEEKKDEAPKPQTSSRNNQNRNNRRPARKNDSRRNDTRRNRDEKDQSQSQSSEKNPRNSRNKRADSNDERSTTDKNEQGKRQSRQDSKPTRSRPASQDADEQPKQEVARERRQRRNMRKKVRIDSEQSKNLDEQTNETVKADVVVETTAVQTKEDKNTRPKRQPRKPRVKAESKSDDTQAVKVTETLEAQPIVEAVKVEQEILGDVNAEPVTQDQASIAESSVETISAETESGDEKREPREGQRRSRRSPRHLRAAGQRRRREEDDGEVASDAAPAFIPNETEMEFQAQAAEEVRSEVAQKQAEVSHASVAAATPAKVEAQTASAAPAKPAAPVASKPVVEKAEAQTASAAPAKPAAPVASKPVVEKAEAQTASAAPAKPATPVASKPVVEKAEAQTASTVPAKPAAPVASKPVAEKAEAQTASAAPAKPAAPVASKPVVEKAEAQTASAAPAKPAAPVASKTVVEKAEAQTASAAPAKPAAPVASKPVVEKAEAQTASAAPAKPTTPIKTEAPTEPVVSPKAEVAVKPAPKATSGSRFGTMVTSDMTKPVVEVRDNVETPAGRQYEVSTSDEKTEQSKVANSANSEMARP</sequence>
<feature type="compositionally biased region" description="Low complexity" evidence="16">
    <location>
        <begin position="939"/>
        <end position="957"/>
    </location>
</feature>
<dbReference type="PROSITE" id="PS50126">
    <property type="entry name" value="S1"/>
    <property type="match status" value="1"/>
</dbReference>
<feature type="compositionally biased region" description="Basic and acidic residues" evidence="16">
    <location>
        <begin position="691"/>
        <end position="701"/>
    </location>
</feature>
<name>A0ABX6V7C9_9GAMM</name>
<organism evidence="18 19">
    <name type="scientific">Shewanella eurypsychrophilus</name>
    <dbReference type="NCBI Taxonomy" id="2593656"/>
    <lineage>
        <taxon>Bacteria</taxon>
        <taxon>Pseudomonadati</taxon>
        <taxon>Pseudomonadota</taxon>
        <taxon>Gammaproteobacteria</taxon>
        <taxon>Alteromonadales</taxon>
        <taxon>Shewanellaceae</taxon>
        <taxon>Shewanella</taxon>
    </lineage>
</organism>
<dbReference type="PANTHER" id="PTHR30001:SF1">
    <property type="entry name" value="RIBONUCLEASE E_G-LIKE PROTEIN, CHLOROPLASTIC"/>
    <property type="match status" value="1"/>
</dbReference>
<dbReference type="NCBIfam" id="TIGR00757">
    <property type="entry name" value="RNaseEG"/>
    <property type="match status" value="1"/>
</dbReference>
<dbReference type="EC" id="3.1.26.12" evidence="15"/>